<name>A0ABR9TBU5_9SPHI</name>
<evidence type="ECO:0000313" key="3">
    <source>
        <dbReference type="EMBL" id="MBE8722840.1"/>
    </source>
</evidence>
<dbReference type="EMBL" id="PSKQ01000025">
    <property type="protein sequence ID" value="MBE8722840.1"/>
    <property type="molecule type" value="Genomic_DNA"/>
</dbReference>
<evidence type="ECO:0000256" key="2">
    <source>
        <dbReference type="SAM" id="MobiDB-lite"/>
    </source>
</evidence>
<feature type="region of interest" description="Disordered" evidence="2">
    <location>
        <begin position="144"/>
        <end position="172"/>
    </location>
</feature>
<comment type="caution">
    <text evidence="3">The sequence shown here is derived from an EMBL/GenBank/DDBJ whole genome shotgun (WGS) entry which is preliminary data.</text>
</comment>
<protein>
    <submittedName>
        <fullName evidence="3">Uncharacterized protein</fullName>
    </submittedName>
</protein>
<sequence>MSTKINNIDELKAEIARLKKLRNEQEFYLSTQYTLLRKKVGTPYRVLSAITSRVPGYGLVKGLISLMSEGESENEIKQGSRSDWFTRTLQLGLPLVLNKTLLKGSGWLKKSLVLLASETAAGQINQNSVISAISKVTEFVKPKKKKKHNDVPPLEDEPDVINFGIPPSSKTY</sequence>
<evidence type="ECO:0000256" key="1">
    <source>
        <dbReference type="SAM" id="Coils"/>
    </source>
</evidence>
<proteinExistence type="predicted"/>
<accession>A0ABR9TBU5</accession>
<dbReference type="RefSeq" id="WP_196940994.1">
    <property type="nucleotide sequence ID" value="NZ_MU158692.1"/>
</dbReference>
<feature type="coiled-coil region" evidence="1">
    <location>
        <begin position="1"/>
        <end position="28"/>
    </location>
</feature>
<organism evidence="3 4">
    <name type="scientific">Sphingobacterium pedocola</name>
    <dbReference type="NCBI Taxonomy" id="2082722"/>
    <lineage>
        <taxon>Bacteria</taxon>
        <taxon>Pseudomonadati</taxon>
        <taxon>Bacteroidota</taxon>
        <taxon>Sphingobacteriia</taxon>
        <taxon>Sphingobacteriales</taxon>
        <taxon>Sphingobacteriaceae</taxon>
        <taxon>Sphingobacterium</taxon>
    </lineage>
</organism>
<dbReference type="Proteomes" id="UP000618319">
    <property type="component" value="Unassembled WGS sequence"/>
</dbReference>
<gene>
    <name evidence="3" type="ORF">C4F40_19145</name>
</gene>
<keyword evidence="1" id="KW-0175">Coiled coil</keyword>
<evidence type="ECO:0000313" key="4">
    <source>
        <dbReference type="Proteomes" id="UP000618319"/>
    </source>
</evidence>
<keyword evidence="4" id="KW-1185">Reference proteome</keyword>
<reference evidence="3 4" key="1">
    <citation type="submission" date="2018-02" db="EMBL/GenBank/DDBJ databases">
        <title>Sphingobacterium KA21.</title>
        <authorList>
            <person name="Vasarhelyi B.M."/>
            <person name="Deshmukh S."/>
            <person name="Balint B."/>
            <person name="Kukolya J."/>
        </authorList>
    </citation>
    <scope>NUCLEOTIDE SEQUENCE [LARGE SCALE GENOMIC DNA]</scope>
    <source>
        <strain evidence="3 4">Ka21</strain>
    </source>
</reference>